<evidence type="ECO:0000313" key="2">
    <source>
        <dbReference type="Proteomes" id="UP000075321"/>
    </source>
</evidence>
<dbReference type="PATRIC" id="fig|1008153.3.peg.3756"/>
<sequence>MKEPQVKHSIFIERKMVCVGLNWFTFVRVTCVNSYSYDVSVGHKSFTLNTIVCKAVKNTDLILF</sequence>
<comment type="caution">
    <text evidence="1">The sequence shown here is derived from an EMBL/GenBank/DDBJ whole genome shotgun (WGS) entry which is preliminary data.</text>
</comment>
<dbReference type="AlphaFoldDB" id="A0A151AAK3"/>
<dbReference type="Proteomes" id="UP000075321">
    <property type="component" value="Unassembled WGS sequence"/>
</dbReference>
<evidence type="ECO:0000313" key="1">
    <source>
        <dbReference type="EMBL" id="KYH24580.1"/>
    </source>
</evidence>
<accession>A0A151AAK3</accession>
<proteinExistence type="predicted"/>
<keyword evidence="2" id="KW-1185">Reference proteome</keyword>
<organism evidence="1 2">
    <name type="scientific">Halalkalicoccus paucihalophilus</name>
    <dbReference type="NCBI Taxonomy" id="1008153"/>
    <lineage>
        <taxon>Archaea</taxon>
        <taxon>Methanobacteriati</taxon>
        <taxon>Methanobacteriota</taxon>
        <taxon>Stenosarchaea group</taxon>
        <taxon>Halobacteria</taxon>
        <taxon>Halobacteriales</taxon>
        <taxon>Halococcaceae</taxon>
        <taxon>Halalkalicoccus</taxon>
    </lineage>
</organism>
<name>A0A151AAK3_9EURY</name>
<protein>
    <submittedName>
        <fullName evidence="1">Uncharacterized protein</fullName>
    </submittedName>
</protein>
<reference evidence="1 2" key="1">
    <citation type="submission" date="2016-02" db="EMBL/GenBank/DDBJ databases">
        <title>Genome sequence of Halalkalicoccus paucihalophilus DSM 24557.</title>
        <authorList>
            <person name="Poehlein A."/>
            <person name="Daniel R."/>
        </authorList>
    </citation>
    <scope>NUCLEOTIDE SEQUENCE [LARGE SCALE GENOMIC DNA]</scope>
    <source>
        <strain evidence="1 2">DSM 24557</strain>
    </source>
</reference>
<dbReference type="EMBL" id="LTAZ01000013">
    <property type="protein sequence ID" value="KYH24580.1"/>
    <property type="molecule type" value="Genomic_DNA"/>
</dbReference>
<gene>
    <name evidence="1" type="ORF">HAPAU_35630</name>
</gene>